<accession>A0A3A8QN17</accession>
<dbReference type="EMBL" id="RAWM01000082">
    <property type="protein sequence ID" value="RKH64574.1"/>
    <property type="molecule type" value="Genomic_DNA"/>
</dbReference>
<proteinExistence type="predicted"/>
<keyword evidence="4" id="KW-1185">Reference proteome</keyword>
<dbReference type="AlphaFoldDB" id="A0A3A8QN17"/>
<dbReference type="OrthoDB" id="5490255at2"/>
<reference evidence="4" key="1">
    <citation type="submission" date="2018-09" db="EMBL/GenBank/DDBJ databases">
        <authorList>
            <person name="Livingstone P.G."/>
            <person name="Whitworth D.E."/>
        </authorList>
    </citation>
    <scope>NUCLEOTIDE SEQUENCE [LARGE SCALE GENOMIC DNA]</scope>
    <source>
        <strain evidence="4">AB047A</strain>
    </source>
</reference>
<keyword evidence="2" id="KW-0472">Membrane</keyword>
<dbReference type="InterPro" id="IPR030925">
    <property type="entry name" value="T2SS_GspN_Lepto"/>
</dbReference>
<keyword evidence="2" id="KW-1133">Transmembrane helix</keyword>
<evidence type="ECO:0000313" key="4">
    <source>
        <dbReference type="Proteomes" id="UP000282656"/>
    </source>
</evidence>
<sequence length="326" mass="33888">MATESKTARWKLVVGYAAFAVVAFVLCLMFTFPYDAVRTRLVTEAAAHGLAVRIGGLRPGLSGVTATNVRVSKPPTPLGAESVAALARGESGGLGPDELGEALVFDSVALRPSLFPVGVVAKLKGMGGTVNIHVGGMSGTSLNVDVDGVQAGGGNLPKYTGVDMEGTLNAKLALQAPGTMIRGQPVDWSQASGTVVVDTQGLTIKGGKAAIPMGGGPAMPMELPRVVLGELRGDLQFDKGLGTVRDLNLKSEDLEGTGTGTVKLGRRLEYSELALDVGLKFEQAFQQRLGPLALAVNMLPQDRDKPGWRGGRLSGMVSSPRFGPKR</sequence>
<protein>
    <submittedName>
        <fullName evidence="3">Type II secretion system protein GspN</fullName>
    </submittedName>
</protein>
<evidence type="ECO:0000313" key="3">
    <source>
        <dbReference type="EMBL" id="RKH64574.1"/>
    </source>
</evidence>
<feature type="region of interest" description="Disordered" evidence="1">
    <location>
        <begin position="304"/>
        <end position="326"/>
    </location>
</feature>
<feature type="transmembrane region" description="Helical" evidence="2">
    <location>
        <begin position="12"/>
        <end position="34"/>
    </location>
</feature>
<dbReference type="RefSeq" id="WP_120548048.1">
    <property type="nucleotide sequence ID" value="NZ_RAWM01000082.1"/>
</dbReference>
<comment type="caution">
    <text evidence="3">The sequence shown here is derived from an EMBL/GenBank/DDBJ whole genome shotgun (WGS) entry which is preliminary data.</text>
</comment>
<evidence type="ECO:0000256" key="2">
    <source>
        <dbReference type="SAM" id="Phobius"/>
    </source>
</evidence>
<keyword evidence="2" id="KW-0812">Transmembrane</keyword>
<evidence type="ECO:0000256" key="1">
    <source>
        <dbReference type="SAM" id="MobiDB-lite"/>
    </source>
</evidence>
<organism evidence="3 4">
    <name type="scientific">Corallococcus interemptor</name>
    <dbReference type="NCBI Taxonomy" id="2316720"/>
    <lineage>
        <taxon>Bacteria</taxon>
        <taxon>Pseudomonadati</taxon>
        <taxon>Myxococcota</taxon>
        <taxon>Myxococcia</taxon>
        <taxon>Myxococcales</taxon>
        <taxon>Cystobacterineae</taxon>
        <taxon>Myxococcaceae</taxon>
        <taxon>Corallococcus</taxon>
    </lineage>
</organism>
<dbReference type="Proteomes" id="UP000282656">
    <property type="component" value="Unassembled WGS sequence"/>
</dbReference>
<dbReference type="NCBIfam" id="TIGR04411">
    <property type="entry name" value="T2SS_GspN_Lepto"/>
    <property type="match status" value="1"/>
</dbReference>
<gene>
    <name evidence="3" type="primary">gspN</name>
    <name evidence="3" type="ORF">D7X96_25470</name>
</gene>
<name>A0A3A8QN17_9BACT</name>